<evidence type="ECO:0000313" key="1">
    <source>
        <dbReference type="EMBL" id="MBW0136939.1"/>
    </source>
</evidence>
<keyword evidence="2" id="KW-1185">Reference proteome</keyword>
<evidence type="ECO:0000313" key="2">
    <source>
        <dbReference type="Proteomes" id="UP000694287"/>
    </source>
</evidence>
<sequence length="62" mass="6821">MIDPIFVRAFGLDRIEPLLSGADVLVVGYEVVPYLTPQDRAVLDPNETYLLQADGTISSAER</sequence>
<reference evidence="1 2" key="1">
    <citation type="submission" date="2020-11" db="EMBL/GenBank/DDBJ databases">
        <title>Pseudonocardia abyssalis sp. nov. and Pseudonocardia oceani sp. nov., description and phylogenomic analysis of two novel actinomycetes isolated from the deep Southern Ocean.</title>
        <authorList>
            <person name="Parra J."/>
        </authorList>
    </citation>
    <scope>NUCLEOTIDE SEQUENCE [LARGE SCALE GENOMIC DNA]</scope>
    <source>
        <strain evidence="1 2">KRD-168</strain>
    </source>
</reference>
<dbReference type="Proteomes" id="UP000694287">
    <property type="component" value="Unassembled WGS sequence"/>
</dbReference>
<organism evidence="1 2">
    <name type="scientific">Pseudonocardia abyssalis</name>
    <dbReference type="NCBI Taxonomy" id="2792008"/>
    <lineage>
        <taxon>Bacteria</taxon>
        <taxon>Bacillati</taxon>
        <taxon>Actinomycetota</taxon>
        <taxon>Actinomycetes</taxon>
        <taxon>Pseudonocardiales</taxon>
        <taxon>Pseudonocardiaceae</taxon>
        <taxon>Pseudonocardia</taxon>
    </lineage>
</organism>
<accession>A0ABS6UXC0</accession>
<proteinExistence type="predicted"/>
<gene>
    <name evidence="1" type="ORF">I4I81_22105</name>
</gene>
<protein>
    <submittedName>
        <fullName evidence="1">Uncharacterized protein</fullName>
    </submittedName>
</protein>
<comment type="caution">
    <text evidence="1">The sequence shown here is derived from an EMBL/GenBank/DDBJ whole genome shotgun (WGS) entry which is preliminary data.</text>
</comment>
<dbReference type="EMBL" id="JADQDK010000001">
    <property type="protein sequence ID" value="MBW0136939.1"/>
    <property type="molecule type" value="Genomic_DNA"/>
</dbReference>
<name>A0ABS6UXC0_9PSEU</name>
<dbReference type="RefSeq" id="WP_218606250.1">
    <property type="nucleotide sequence ID" value="NZ_JADQDJ010000557.1"/>
</dbReference>